<dbReference type="EMBL" id="VZQQ01000014">
    <property type="protein sequence ID" value="MBC8748600.1"/>
    <property type="molecule type" value="Genomic_DNA"/>
</dbReference>
<proteinExistence type="predicted"/>
<keyword evidence="3" id="KW-1185">Reference proteome</keyword>
<evidence type="ECO:0000313" key="3">
    <source>
        <dbReference type="Proteomes" id="UP000736373"/>
    </source>
</evidence>
<accession>A0ABR7PQR6</accession>
<evidence type="ECO:0000313" key="2">
    <source>
        <dbReference type="EMBL" id="MBC8748600.1"/>
    </source>
</evidence>
<sequence length="196" mass="21629">MWQLIAGVLLLVFVSCDTLAAPVAPEEDDTSIGPAKCAEFQRDTVAQSVRSAQFIDEHVEIVPPQEQKYLETESAAGTLSGASRHRFLFVIHHPLYNAWRLHNSLRELIHSLQSIDEPSPGANPDTHRVKKAAFALVSVARTGVLFEAYSREDRARPAPVMDDATFRVASVSLAEMAPALAWFISCTVDAMESRKK</sequence>
<gene>
    <name evidence="2" type="ORF">F6X42_18945</name>
</gene>
<dbReference type="RefSeq" id="WP_187635647.1">
    <property type="nucleotide sequence ID" value="NZ_VZQQ01000014.1"/>
</dbReference>
<keyword evidence="1" id="KW-0732">Signal</keyword>
<feature type="signal peptide" evidence="1">
    <location>
        <begin position="1"/>
        <end position="20"/>
    </location>
</feature>
<feature type="chain" id="PRO_5046304365" evidence="1">
    <location>
        <begin position="21"/>
        <end position="196"/>
    </location>
</feature>
<comment type="caution">
    <text evidence="2">The sequence shown here is derived from an EMBL/GenBank/DDBJ whole genome shotgun (WGS) entry which is preliminary data.</text>
</comment>
<reference evidence="2 3" key="1">
    <citation type="submission" date="2019-09" db="EMBL/GenBank/DDBJ databases">
        <title>Paraburkholderia podalyriae sp. nov., A South African Podalyria-associated rhizobium.</title>
        <authorList>
            <person name="Mavima L."/>
            <person name="Beukes C.W."/>
            <person name="Palmer M."/>
            <person name="De Meyer S.E."/>
            <person name="James E.K."/>
            <person name="Maluk M."/>
            <person name="Avontuur J.R."/>
            <person name="Chan W.Y."/>
            <person name="Venter S.N."/>
            <person name="Steenkamp E.T."/>
        </authorList>
    </citation>
    <scope>NUCLEOTIDE SEQUENCE [LARGE SCALE GENOMIC DNA]</scope>
    <source>
        <strain evidence="2 3">WC7.3b</strain>
    </source>
</reference>
<evidence type="ECO:0000256" key="1">
    <source>
        <dbReference type="SAM" id="SignalP"/>
    </source>
</evidence>
<dbReference type="Proteomes" id="UP000736373">
    <property type="component" value="Unassembled WGS sequence"/>
</dbReference>
<name>A0ABR7PQR6_9BURK</name>
<organism evidence="2 3">
    <name type="scientific">Paraburkholderia podalyriae</name>
    <dbReference type="NCBI Taxonomy" id="1938811"/>
    <lineage>
        <taxon>Bacteria</taxon>
        <taxon>Pseudomonadati</taxon>
        <taxon>Pseudomonadota</taxon>
        <taxon>Betaproteobacteria</taxon>
        <taxon>Burkholderiales</taxon>
        <taxon>Burkholderiaceae</taxon>
        <taxon>Paraburkholderia</taxon>
    </lineage>
</organism>
<protein>
    <submittedName>
        <fullName evidence="2">Uncharacterized protein</fullName>
    </submittedName>
</protein>